<dbReference type="CDD" id="cd06442">
    <property type="entry name" value="DPM1_like"/>
    <property type="match status" value="1"/>
</dbReference>
<dbReference type="GO" id="GO:0009247">
    <property type="term" value="P:glycolipid biosynthetic process"/>
    <property type="evidence" value="ECO:0007669"/>
    <property type="project" value="TreeGrafter"/>
</dbReference>
<organism evidence="5 6">
    <name type="scientific">Mobiluncus mulieris</name>
    <dbReference type="NCBI Taxonomy" id="2052"/>
    <lineage>
        <taxon>Bacteria</taxon>
        <taxon>Bacillati</taxon>
        <taxon>Actinomycetota</taxon>
        <taxon>Actinomycetes</taxon>
        <taxon>Actinomycetales</taxon>
        <taxon>Actinomycetaceae</taxon>
        <taxon>Mobiluncus</taxon>
    </lineage>
</organism>
<dbReference type="Proteomes" id="UP000255284">
    <property type="component" value="Unassembled WGS sequence"/>
</dbReference>
<dbReference type="InterPro" id="IPR001173">
    <property type="entry name" value="Glyco_trans_2-like"/>
</dbReference>
<keyword evidence="3 5" id="KW-0808">Transferase</keyword>
<reference evidence="5 6" key="1">
    <citation type="submission" date="2018-06" db="EMBL/GenBank/DDBJ databases">
        <authorList>
            <consortium name="Pathogen Informatics"/>
            <person name="Doyle S."/>
        </authorList>
    </citation>
    <scope>NUCLEOTIDE SEQUENCE [LARGE SCALE GENOMIC DNA]</scope>
    <source>
        <strain evidence="5 6">NCTC11819</strain>
    </source>
</reference>
<dbReference type="OrthoDB" id="9810303at2"/>
<dbReference type="AlphaFoldDB" id="A0A2J9KR79"/>
<accession>A0A2J9KR79</accession>
<dbReference type="Gene3D" id="3.90.550.10">
    <property type="entry name" value="Spore Coat Polysaccharide Biosynthesis Protein SpsA, Chain A"/>
    <property type="match status" value="1"/>
</dbReference>
<dbReference type="EMBL" id="UGGQ01000006">
    <property type="protein sequence ID" value="STO17392.1"/>
    <property type="molecule type" value="Genomic_DNA"/>
</dbReference>
<dbReference type="PANTHER" id="PTHR43398:SF1">
    <property type="entry name" value="DOLICHOL-PHOSPHATE MANNOSYLTRANSFERASE SUBUNIT 1"/>
    <property type="match status" value="1"/>
</dbReference>
<evidence type="ECO:0000313" key="5">
    <source>
        <dbReference type="EMBL" id="STO17392.1"/>
    </source>
</evidence>
<evidence type="ECO:0000256" key="1">
    <source>
        <dbReference type="ARBA" id="ARBA00006739"/>
    </source>
</evidence>
<keyword evidence="2" id="KW-0328">Glycosyltransferase</keyword>
<evidence type="ECO:0000256" key="3">
    <source>
        <dbReference type="ARBA" id="ARBA00022679"/>
    </source>
</evidence>
<dbReference type="Pfam" id="PF00535">
    <property type="entry name" value="Glycos_transf_2"/>
    <property type="match status" value="1"/>
</dbReference>
<evidence type="ECO:0000259" key="4">
    <source>
        <dbReference type="Pfam" id="PF00535"/>
    </source>
</evidence>
<sequence length="244" mass="27307">MIEKTIIAIPTYNEAENLSDITHEVLAQAPSVDILIVDDNSPDGTGRLAEELGTKDSRIHVLHRQEKSGLGPAYLAAFAWASEHGYTWVGEFDADGSHRPQDLPRLLAMARGTTRPDLVIGSRWIRGGGTRGWSKKREILSRAGNFYVNIILGLRVHDATAGFRIYRVDFLNRLLGAVNIESRGYGFQIEMTWRTRRAAGQIKEVPIIFVERRAGTSKMSGSIIQEAFVKVLRWRVSELLHRGS</sequence>
<protein>
    <submittedName>
        <fullName evidence="5">N-glycosyltransferase</fullName>
    </submittedName>
</protein>
<name>A0A2J9KR79_9ACTO</name>
<feature type="domain" description="Glycosyltransferase 2-like" evidence="4">
    <location>
        <begin position="7"/>
        <end position="174"/>
    </location>
</feature>
<dbReference type="GO" id="GO:0004582">
    <property type="term" value="F:dolichyl-phosphate beta-D-mannosyltransferase activity"/>
    <property type="evidence" value="ECO:0007669"/>
    <property type="project" value="InterPro"/>
</dbReference>
<dbReference type="RefSeq" id="WP_004012362.1">
    <property type="nucleotide sequence ID" value="NZ_CAMPUA010000004.1"/>
</dbReference>
<dbReference type="SUPFAM" id="SSF53448">
    <property type="entry name" value="Nucleotide-diphospho-sugar transferases"/>
    <property type="match status" value="1"/>
</dbReference>
<dbReference type="GeneID" id="61167970"/>
<dbReference type="FunFam" id="3.90.550.10:FF:000122">
    <property type="entry name" value="Dolichol-phosphate mannosyltransferase subunit 1"/>
    <property type="match status" value="1"/>
</dbReference>
<dbReference type="PANTHER" id="PTHR43398">
    <property type="entry name" value="DOLICHOL-PHOSPHATE MANNOSYLTRANSFERASE SUBUNIT 1"/>
    <property type="match status" value="1"/>
</dbReference>
<proteinExistence type="inferred from homology"/>
<dbReference type="InterPro" id="IPR039528">
    <property type="entry name" value="DPM1-like"/>
</dbReference>
<comment type="similarity">
    <text evidence="1">Belongs to the glycosyltransferase 2 family.</text>
</comment>
<gene>
    <name evidence="5" type="ORF">NCTC11819_01982</name>
</gene>
<comment type="caution">
    <text evidence="5">The sequence shown here is derived from an EMBL/GenBank/DDBJ whole genome shotgun (WGS) entry which is preliminary data.</text>
</comment>
<evidence type="ECO:0000256" key="2">
    <source>
        <dbReference type="ARBA" id="ARBA00022676"/>
    </source>
</evidence>
<evidence type="ECO:0000313" key="6">
    <source>
        <dbReference type="Proteomes" id="UP000255284"/>
    </source>
</evidence>
<dbReference type="GO" id="GO:0016020">
    <property type="term" value="C:membrane"/>
    <property type="evidence" value="ECO:0007669"/>
    <property type="project" value="GOC"/>
</dbReference>
<dbReference type="InterPro" id="IPR029044">
    <property type="entry name" value="Nucleotide-diphossugar_trans"/>
</dbReference>